<evidence type="ECO:0000256" key="3">
    <source>
        <dbReference type="ARBA" id="ARBA00023082"/>
    </source>
</evidence>
<sequence>MDRYEGFQEFVYARQQSLMRTAYLLTGDAHLAEDLLQTVLTRVASRWPRIAGNGNVEAYARKALINQHLSWRRRRAVELPSATLPEHGRSHDESTVRRLALRQALGRLTPRQRAVLVLRFFEDRTEHETARLMGCSLGTVKSQTHHALSRLRVLAPELADLLADVPTEVHR</sequence>
<accession>A0ABW2T4F6</accession>
<proteinExistence type="inferred from homology"/>
<dbReference type="EMBL" id="JBHTEE010000001">
    <property type="protein sequence ID" value="MFC7603289.1"/>
    <property type="molecule type" value="Genomic_DNA"/>
</dbReference>
<dbReference type="Proteomes" id="UP001596514">
    <property type="component" value="Unassembled WGS sequence"/>
</dbReference>
<evidence type="ECO:0000256" key="2">
    <source>
        <dbReference type="ARBA" id="ARBA00023015"/>
    </source>
</evidence>
<evidence type="ECO:0000256" key="5">
    <source>
        <dbReference type="ARBA" id="ARBA00023163"/>
    </source>
</evidence>
<dbReference type="Gene3D" id="1.10.1740.10">
    <property type="match status" value="1"/>
</dbReference>
<dbReference type="InterPro" id="IPR014284">
    <property type="entry name" value="RNA_pol_sigma-70_dom"/>
</dbReference>
<dbReference type="Gene3D" id="1.10.10.10">
    <property type="entry name" value="Winged helix-like DNA-binding domain superfamily/Winged helix DNA-binding domain"/>
    <property type="match status" value="1"/>
</dbReference>
<dbReference type="Pfam" id="PF04545">
    <property type="entry name" value="Sigma70_r4"/>
    <property type="match status" value="1"/>
</dbReference>
<evidence type="ECO:0000259" key="6">
    <source>
        <dbReference type="Pfam" id="PF04542"/>
    </source>
</evidence>
<dbReference type="InterPro" id="IPR007630">
    <property type="entry name" value="RNA_pol_sigma70_r4"/>
</dbReference>
<keyword evidence="9" id="KW-1185">Reference proteome</keyword>
<feature type="domain" description="RNA polymerase sigma-70 region 4" evidence="7">
    <location>
        <begin position="104"/>
        <end position="152"/>
    </location>
</feature>
<dbReference type="RefSeq" id="WP_343975319.1">
    <property type="nucleotide sequence ID" value="NZ_BAAAGK010000130.1"/>
</dbReference>
<keyword evidence="4" id="KW-0238">DNA-binding</keyword>
<dbReference type="InterPro" id="IPR013324">
    <property type="entry name" value="RNA_pol_sigma_r3/r4-like"/>
</dbReference>
<keyword evidence="3" id="KW-0731">Sigma factor</keyword>
<organism evidence="8 9">
    <name type="scientific">Streptosporangium amethystogenes subsp. fukuiense</name>
    <dbReference type="NCBI Taxonomy" id="698418"/>
    <lineage>
        <taxon>Bacteria</taxon>
        <taxon>Bacillati</taxon>
        <taxon>Actinomycetota</taxon>
        <taxon>Actinomycetes</taxon>
        <taxon>Streptosporangiales</taxon>
        <taxon>Streptosporangiaceae</taxon>
        <taxon>Streptosporangium</taxon>
    </lineage>
</organism>
<protein>
    <submittedName>
        <fullName evidence="8">SigE family RNA polymerase sigma factor</fullName>
    </submittedName>
</protein>
<evidence type="ECO:0000256" key="1">
    <source>
        <dbReference type="ARBA" id="ARBA00010641"/>
    </source>
</evidence>
<keyword evidence="5" id="KW-0804">Transcription</keyword>
<comment type="caution">
    <text evidence="8">The sequence shown here is derived from an EMBL/GenBank/DDBJ whole genome shotgun (WGS) entry which is preliminary data.</text>
</comment>
<reference evidence="9" key="1">
    <citation type="journal article" date="2019" name="Int. J. Syst. Evol. Microbiol.">
        <title>The Global Catalogue of Microorganisms (GCM) 10K type strain sequencing project: providing services to taxonomists for standard genome sequencing and annotation.</title>
        <authorList>
            <consortium name="The Broad Institute Genomics Platform"/>
            <consortium name="The Broad Institute Genome Sequencing Center for Infectious Disease"/>
            <person name="Wu L."/>
            <person name="Ma J."/>
        </authorList>
    </citation>
    <scope>NUCLEOTIDE SEQUENCE [LARGE SCALE GENOMIC DNA]</scope>
    <source>
        <strain evidence="9">JCM 10083</strain>
    </source>
</reference>
<dbReference type="SUPFAM" id="SSF88946">
    <property type="entry name" value="Sigma2 domain of RNA polymerase sigma factors"/>
    <property type="match status" value="1"/>
</dbReference>
<comment type="similarity">
    <text evidence="1">Belongs to the sigma-70 factor family. ECF subfamily.</text>
</comment>
<gene>
    <name evidence="8" type="ORF">ACFQVD_24575</name>
</gene>
<dbReference type="NCBIfam" id="TIGR02983">
    <property type="entry name" value="SigE-fam_strep"/>
    <property type="match status" value="1"/>
</dbReference>
<dbReference type="InterPro" id="IPR039425">
    <property type="entry name" value="RNA_pol_sigma-70-like"/>
</dbReference>
<dbReference type="InterPro" id="IPR007627">
    <property type="entry name" value="RNA_pol_sigma70_r2"/>
</dbReference>
<evidence type="ECO:0000259" key="7">
    <source>
        <dbReference type="Pfam" id="PF04545"/>
    </source>
</evidence>
<evidence type="ECO:0000256" key="4">
    <source>
        <dbReference type="ARBA" id="ARBA00023125"/>
    </source>
</evidence>
<dbReference type="NCBIfam" id="TIGR02937">
    <property type="entry name" value="sigma70-ECF"/>
    <property type="match status" value="1"/>
</dbReference>
<dbReference type="CDD" id="cd06171">
    <property type="entry name" value="Sigma70_r4"/>
    <property type="match status" value="1"/>
</dbReference>
<dbReference type="PANTHER" id="PTHR43133:SF50">
    <property type="entry name" value="ECF RNA POLYMERASE SIGMA FACTOR SIGM"/>
    <property type="match status" value="1"/>
</dbReference>
<dbReference type="PANTHER" id="PTHR43133">
    <property type="entry name" value="RNA POLYMERASE ECF-TYPE SIGMA FACTO"/>
    <property type="match status" value="1"/>
</dbReference>
<dbReference type="InterPro" id="IPR014325">
    <property type="entry name" value="RNA_pol_sigma-E_actinobac"/>
</dbReference>
<keyword evidence="2" id="KW-0805">Transcription regulation</keyword>
<evidence type="ECO:0000313" key="8">
    <source>
        <dbReference type="EMBL" id="MFC7603289.1"/>
    </source>
</evidence>
<evidence type="ECO:0000313" key="9">
    <source>
        <dbReference type="Proteomes" id="UP001596514"/>
    </source>
</evidence>
<dbReference type="InterPro" id="IPR013325">
    <property type="entry name" value="RNA_pol_sigma_r2"/>
</dbReference>
<dbReference type="SUPFAM" id="SSF88659">
    <property type="entry name" value="Sigma3 and sigma4 domains of RNA polymerase sigma factors"/>
    <property type="match status" value="1"/>
</dbReference>
<name>A0ABW2T4F6_9ACTN</name>
<dbReference type="InterPro" id="IPR036388">
    <property type="entry name" value="WH-like_DNA-bd_sf"/>
</dbReference>
<feature type="domain" description="RNA polymerase sigma-70 region 2" evidence="6">
    <location>
        <begin position="15"/>
        <end position="76"/>
    </location>
</feature>
<dbReference type="Pfam" id="PF04542">
    <property type="entry name" value="Sigma70_r2"/>
    <property type="match status" value="1"/>
</dbReference>